<dbReference type="PANTHER" id="PTHR37422:SF23">
    <property type="entry name" value="TEICHURONIC ACID BIOSYNTHESIS PROTEIN TUAE"/>
    <property type="match status" value="1"/>
</dbReference>
<keyword evidence="4 5" id="KW-0472">Membrane</keyword>
<feature type="transmembrane region" description="Helical" evidence="5">
    <location>
        <begin position="235"/>
        <end position="262"/>
    </location>
</feature>
<dbReference type="Pfam" id="PF04932">
    <property type="entry name" value="Wzy_C"/>
    <property type="match status" value="1"/>
</dbReference>
<keyword evidence="2 5" id="KW-0812">Transmembrane</keyword>
<dbReference type="InterPro" id="IPR007016">
    <property type="entry name" value="O-antigen_ligase-rel_domated"/>
</dbReference>
<dbReference type="AlphaFoldDB" id="A0A382AYL4"/>
<sequence>VVIQAFDLHPHAKSDDTIRHEVRSERGIRIVTLLSFSLFAMVVGQLGRIPLLSAGAKEAPLLVNDVAVAIAVGAGLWLSLRNRNLQLDAVALVALGFAGVGGLSTLMALPRFGLSGFELMFSLAYLLRWGLYLGIYVVVINTLSPRDGRRLLRVFEDTVLAFACFGIFQSVFLPGFAQILFPDAALYTVWDPQGQRLVSTFLDPNLAGGLILVALLLSCARLASGDIVPLWRPALLATALVMTVSRSSMLAFVVGLVVIVFLVRRVTWRALAGSLLAMVVCLLAAPWLWRLADSFNKFSLDDPSLLTRFVSWSRALRVLTDHPIVGVGFNTYGFVQLRYGFTELTQSAFGLDGGLLFIGVMTGFVGMTFYGILLFLVLRACKQLWSRDRSSVVDGAIGLGVAAATV</sequence>
<evidence type="ECO:0000256" key="3">
    <source>
        <dbReference type="ARBA" id="ARBA00022989"/>
    </source>
</evidence>
<dbReference type="GO" id="GO:0016020">
    <property type="term" value="C:membrane"/>
    <property type="evidence" value="ECO:0007669"/>
    <property type="project" value="UniProtKB-SubCell"/>
</dbReference>
<proteinExistence type="predicted"/>
<evidence type="ECO:0000259" key="6">
    <source>
        <dbReference type="Pfam" id="PF04932"/>
    </source>
</evidence>
<feature type="transmembrane region" description="Helical" evidence="5">
    <location>
        <begin position="59"/>
        <end position="78"/>
    </location>
</feature>
<feature type="transmembrane region" description="Helical" evidence="5">
    <location>
        <begin position="28"/>
        <end position="47"/>
    </location>
</feature>
<evidence type="ECO:0000256" key="1">
    <source>
        <dbReference type="ARBA" id="ARBA00004141"/>
    </source>
</evidence>
<feature type="domain" description="O-antigen ligase-related" evidence="6">
    <location>
        <begin position="235"/>
        <end position="370"/>
    </location>
</feature>
<protein>
    <recommendedName>
        <fullName evidence="6">O-antigen ligase-related domain-containing protein</fullName>
    </recommendedName>
</protein>
<feature type="transmembrane region" description="Helical" evidence="5">
    <location>
        <begin position="268"/>
        <end position="289"/>
    </location>
</feature>
<name>A0A382AYL4_9ZZZZ</name>
<feature type="transmembrane region" description="Helical" evidence="5">
    <location>
        <begin position="90"/>
        <end position="113"/>
    </location>
</feature>
<feature type="transmembrane region" description="Helical" evidence="5">
    <location>
        <begin position="159"/>
        <end position="181"/>
    </location>
</feature>
<gene>
    <name evidence="7" type="ORF">METZ01_LOCUS159225</name>
</gene>
<accession>A0A382AYL4</accession>
<feature type="non-terminal residue" evidence="7">
    <location>
        <position position="1"/>
    </location>
</feature>
<evidence type="ECO:0000256" key="4">
    <source>
        <dbReference type="ARBA" id="ARBA00023136"/>
    </source>
</evidence>
<keyword evidence="3 5" id="KW-1133">Transmembrane helix</keyword>
<dbReference type="InterPro" id="IPR051533">
    <property type="entry name" value="WaaL-like"/>
</dbReference>
<evidence type="ECO:0000313" key="7">
    <source>
        <dbReference type="EMBL" id="SVB06371.1"/>
    </source>
</evidence>
<evidence type="ECO:0000256" key="2">
    <source>
        <dbReference type="ARBA" id="ARBA00022692"/>
    </source>
</evidence>
<evidence type="ECO:0000256" key="5">
    <source>
        <dbReference type="SAM" id="Phobius"/>
    </source>
</evidence>
<dbReference type="EMBL" id="UINC01027323">
    <property type="protein sequence ID" value="SVB06371.1"/>
    <property type="molecule type" value="Genomic_DNA"/>
</dbReference>
<organism evidence="7">
    <name type="scientific">marine metagenome</name>
    <dbReference type="NCBI Taxonomy" id="408172"/>
    <lineage>
        <taxon>unclassified sequences</taxon>
        <taxon>metagenomes</taxon>
        <taxon>ecological metagenomes</taxon>
    </lineage>
</organism>
<dbReference type="PANTHER" id="PTHR37422">
    <property type="entry name" value="TEICHURONIC ACID BIOSYNTHESIS PROTEIN TUAE"/>
    <property type="match status" value="1"/>
</dbReference>
<feature type="transmembrane region" description="Helical" evidence="5">
    <location>
        <begin position="119"/>
        <end position="139"/>
    </location>
</feature>
<comment type="subcellular location">
    <subcellularLocation>
        <location evidence="1">Membrane</location>
        <topology evidence="1">Multi-pass membrane protein</topology>
    </subcellularLocation>
</comment>
<feature type="transmembrane region" description="Helical" evidence="5">
    <location>
        <begin position="355"/>
        <end position="378"/>
    </location>
</feature>
<feature type="non-terminal residue" evidence="7">
    <location>
        <position position="406"/>
    </location>
</feature>
<reference evidence="7" key="1">
    <citation type="submission" date="2018-05" db="EMBL/GenBank/DDBJ databases">
        <authorList>
            <person name="Lanie J.A."/>
            <person name="Ng W.-L."/>
            <person name="Kazmierczak K.M."/>
            <person name="Andrzejewski T.M."/>
            <person name="Davidsen T.M."/>
            <person name="Wayne K.J."/>
            <person name="Tettelin H."/>
            <person name="Glass J.I."/>
            <person name="Rusch D."/>
            <person name="Podicherti R."/>
            <person name="Tsui H.-C.T."/>
            <person name="Winkler M.E."/>
        </authorList>
    </citation>
    <scope>NUCLEOTIDE SEQUENCE</scope>
</reference>